<dbReference type="CDD" id="cd00118">
    <property type="entry name" value="LysM"/>
    <property type="match status" value="1"/>
</dbReference>
<evidence type="ECO:0000256" key="3">
    <source>
        <dbReference type="ARBA" id="ARBA00022729"/>
    </source>
</evidence>
<dbReference type="InterPro" id="IPR013783">
    <property type="entry name" value="Ig-like_fold"/>
</dbReference>
<dbReference type="AlphaFoldDB" id="A0A081CA08"/>
<evidence type="ECO:0000259" key="4">
    <source>
        <dbReference type="PROSITE" id="PS51782"/>
    </source>
</evidence>
<organism evidence="5">
    <name type="scientific">Vecturithrix granuli</name>
    <dbReference type="NCBI Taxonomy" id="1499967"/>
    <lineage>
        <taxon>Bacteria</taxon>
        <taxon>Candidatus Moduliflexota</taxon>
        <taxon>Candidatus Vecturitrichia</taxon>
        <taxon>Candidatus Vecturitrichales</taxon>
        <taxon>Candidatus Vecturitrichaceae</taxon>
        <taxon>Candidatus Vecturithrix</taxon>
    </lineage>
</organism>
<dbReference type="GO" id="GO:0005576">
    <property type="term" value="C:extracellular region"/>
    <property type="evidence" value="ECO:0007669"/>
    <property type="project" value="UniProtKB-SubCell"/>
</dbReference>
<evidence type="ECO:0000256" key="1">
    <source>
        <dbReference type="ARBA" id="ARBA00004613"/>
    </source>
</evidence>
<keyword evidence="6" id="KW-1185">Reference proteome</keyword>
<dbReference type="Proteomes" id="UP000030661">
    <property type="component" value="Unassembled WGS sequence"/>
</dbReference>
<evidence type="ECO:0000313" key="5">
    <source>
        <dbReference type="EMBL" id="GAK61413.1"/>
    </source>
</evidence>
<dbReference type="Pfam" id="PF17210">
    <property type="entry name" value="SdrD_B"/>
    <property type="match status" value="1"/>
</dbReference>
<dbReference type="SUPFAM" id="SSF117074">
    <property type="entry name" value="Hypothetical protein PA1324"/>
    <property type="match status" value="1"/>
</dbReference>
<dbReference type="InterPro" id="IPR033764">
    <property type="entry name" value="Sdr_B"/>
</dbReference>
<proteinExistence type="predicted"/>
<dbReference type="HOGENOM" id="CLU_1127343_0_0_0"/>
<gene>
    <name evidence="5" type="ORF">U27_01313</name>
</gene>
<sequence>MKNITALFSIVSVGFLLFVAEPTATRAAAPAPVLAESCPYTVVKGDTLIKIAAALTGSSRNYPLIIAFNALTSDRIAPGQVLHIPFDLLLPKHRCQPEATPVPTPLPKITVADEPAPAPEPMVIPIPTLTPPPKDKKFLAEIEAFVFEDANGNRRFDEGEPGVAGVKLILVKGRVDQPPLIGTIGVTNENGKYVFKNVEPGPRAVGLYETTLPPEVVLISESTVVVTVPEGGKSYVTFAGKIEKDE</sequence>
<dbReference type="EMBL" id="DF820479">
    <property type="protein sequence ID" value="GAK61413.1"/>
    <property type="molecule type" value="Genomic_DNA"/>
</dbReference>
<comment type="subcellular location">
    <subcellularLocation>
        <location evidence="1">Secreted</location>
    </subcellularLocation>
</comment>
<dbReference type="Pfam" id="PF01476">
    <property type="entry name" value="LysM"/>
    <property type="match status" value="1"/>
</dbReference>
<dbReference type="SMART" id="SM00257">
    <property type="entry name" value="LysM"/>
    <property type="match status" value="1"/>
</dbReference>
<feature type="domain" description="LysM" evidence="4">
    <location>
        <begin position="38"/>
        <end position="84"/>
    </location>
</feature>
<protein>
    <recommendedName>
        <fullName evidence="4">LysM domain-containing protein</fullName>
    </recommendedName>
</protein>
<evidence type="ECO:0000256" key="2">
    <source>
        <dbReference type="ARBA" id="ARBA00022525"/>
    </source>
</evidence>
<dbReference type="InterPro" id="IPR018392">
    <property type="entry name" value="LysM"/>
</dbReference>
<dbReference type="PROSITE" id="PS51782">
    <property type="entry name" value="LYSM"/>
    <property type="match status" value="1"/>
</dbReference>
<dbReference type="InterPro" id="IPR036779">
    <property type="entry name" value="LysM_dom_sf"/>
</dbReference>
<name>A0A081CA08_VECG1</name>
<reference evidence="5" key="1">
    <citation type="journal article" date="2015" name="PeerJ">
        <title>First genomic representation of candidate bacterial phylum KSB3 points to enhanced environmental sensing as a trigger of wastewater bulking.</title>
        <authorList>
            <person name="Sekiguchi Y."/>
            <person name="Ohashi A."/>
            <person name="Parks D.H."/>
            <person name="Yamauchi T."/>
            <person name="Tyson G.W."/>
            <person name="Hugenholtz P."/>
        </authorList>
    </citation>
    <scope>NUCLEOTIDE SEQUENCE [LARGE SCALE GENOMIC DNA]</scope>
</reference>
<evidence type="ECO:0000313" key="6">
    <source>
        <dbReference type="Proteomes" id="UP000030661"/>
    </source>
</evidence>
<dbReference type="STRING" id="1499967.U27_01313"/>
<dbReference type="Gene3D" id="3.10.350.10">
    <property type="entry name" value="LysM domain"/>
    <property type="match status" value="1"/>
</dbReference>
<keyword evidence="3" id="KW-0732">Signal</keyword>
<dbReference type="Gene3D" id="2.60.40.10">
    <property type="entry name" value="Immunoglobulins"/>
    <property type="match status" value="1"/>
</dbReference>
<accession>A0A081CA08</accession>
<dbReference type="SUPFAM" id="SSF54106">
    <property type="entry name" value="LysM domain"/>
    <property type="match status" value="1"/>
</dbReference>
<keyword evidence="2" id="KW-0964">Secreted</keyword>